<reference evidence="5" key="1">
    <citation type="submission" date="2022-08" db="EMBL/GenBank/DDBJ databases">
        <authorList>
            <consortium name="DOE Joint Genome Institute"/>
            <person name="Min B."/>
            <person name="Riley R."/>
            <person name="Sierra-Patev S."/>
            <person name="Naranjo-Ortiz M."/>
            <person name="Looney B."/>
            <person name="Konkel Z."/>
            <person name="Slot J.C."/>
            <person name="Sakamoto Y."/>
            <person name="Steenwyk J.L."/>
            <person name="Rokas A."/>
            <person name="Carro J."/>
            <person name="Camarero S."/>
            <person name="Ferreira P."/>
            <person name="Molpeceres G."/>
            <person name="Ruiz-Duenas F.J."/>
            <person name="Serrano A."/>
            <person name="Henrissat B."/>
            <person name="Drula E."/>
            <person name="Hughes K.W."/>
            <person name="Mata J.L."/>
            <person name="Ishikawa N.K."/>
            <person name="Vargas-Isla R."/>
            <person name="Ushijima S."/>
            <person name="Smith C.A."/>
            <person name="Ahrendt S."/>
            <person name="Andreopoulos W."/>
            <person name="He G."/>
            <person name="Labutti K."/>
            <person name="Lipzen A."/>
            <person name="Ng V."/>
            <person name="Sandor L."/>
            <person name="Barry K."/>
            <person name="Martinez A.T."/>
            <person name="Xiao Y."/>
            <person name="Gibbons J.G."/>
            <person name="Terashima K."/>
            <person name="Hibbett D.S."/>
            <person name="Grigoriev I.V."/>
        </authorList>
    </citation>
    <scope>NUCLEOTIDE SEQUENCE</scope>
    <source>
        <strain evidence="5">TFB9207</strain>
    </source>
</reference>
<dbReference type="InterPro" id="IPR020946">
    <property type="entry name" value="Flavin_mOase-like"/>
</dbReference>
<sequence length="480" mass="53205">MSSSQRPLPKSILVIGGGPAGLVTLRNLLERSNGAFEKVELVERRDRIGGVWCRDEDQDEETIATNTTLKPQWPTPSSPELTNISSVGFNGERLSGAETGEYMRKFGEEYVAKGVVRLNVEVVSIEELVTTDESKAGGWKVKLRDWSDVDEMDEIKMTEEIWDAVVVCAGFYDRPHWPKTEGLNEAKRRGLALDGRWWSPAEADAYKGKKAVIIGNRHSSSLIATELGKVTDQPVYISSSSYSSSNNAQDRSSKVHYVGRVLKYILQPPHETDQGSILERLTVIFDSGEEIKDVDLVIHATGYYPHPDFVHVRALPQSTPSSSHLVPLTSYSSPLRPHHRRIPFLQAHILYAYNPSLAFIGHILALEPFAFANVASTWLSLAWSGQLGTDAYPDDVQSRLKTDEDRMKEVERLAVELAGEGELVTYTFFGPSSEAAYLSSLVSSSGGVLPVSREELEEKMRVVFNGSSPEAVHWARAVCV</sequence>
<dbReference type="EMBL" id="MU806378">
    <property type="protein sequence ID" value="KAJ3835778.1"/>
    <property type="molecule type" value="Genomic_DNA"/>
</dbReference>
<evidence type="ECO:0000256" key="4">
    <source>
        <dbReference type="ARBA" id="ARBA00023002"/>
    </source>
</evidence>
<gene>
    <name evidence="5" type="ORF">F5878DRAFT_294550</name>
</gene>
<dbReference type="Gene3D" id="3.50.50.60">
    <property type="entry name" value="FAD/NAD(P)-binding domain"/>
    <property type="match status" value="2"/>
</dbReference>
<dbReference type="InterPro" id="IPR050346">
    <property type="entry name" value="FMO-like"/>
</dbReference>
<organism evidence="5 6">
    <name type="scientific">Lentinula raphanica</name>
    <dbReference type="NCBI Taxonomy" id="153919"/>
    <lineage>
        <taxon>Eukaryota</taxon>
        <taxon>Fungi</taxon>
        <taxon>Dikarya</taxon>
        <taxon>Basidiomycota</taxon>
        <taxon>Agaricomycotina</taxon>
        <taxon>Agaricomycetes</taxon>
        <taxon>Agaricomycetidae</taxon>
        <taxon>Agaricales</taxon>
        <taxon>Marasmiineae</taxon>
        <taxon>Omphalotaceae</taxon>
        <taxon>Lentinula</taxon>
    </lineage>
</organism>
<evidence type="ECO:0000256" key="2">
    <source>
        <dbReference type="ARBA" id="ARBA00022630"/>
    </source>
</evidence>
<dbReference type="SUPFAM" id="SSF51905">
    <property type="entry name" value="FAD/NAD(P)-binding domain"/>
    <property type="match status" value="1"/>
</dbReference>
<dbReference type="Pfam" id="PF00743">
    <property type="entry name" value="FMO-like"/>
    <property type="match status" value="1"/>
</dbReference>
<keyword evidence="3" id="KW-0274">FAD</keyword>
<comment type="caution">
    <text evidence="5">The sequence shown here is derived from an EMBL/GenBank/DDBJ whole genome shotgun (WGS) entry which is preliminary data.</text>
</comment>
<keyword evidence="2" id="KW-0285">Flavoprotein</keyword>
<dbReference type="GO" id="GO:0050660">
    <property type="term" value="F:flavin adenine dinucleotide binding"/>
    <property type="evidence" value="ECO:0007669"/>
    <property type="project" value="InterPro"/>
</dbReference>
<name>A0AA38P3R6_9AGAR</name>
<dbReference type="InterPro" id="IPR036188">
    <property type="entry name" value="FAD/NAD-bd_sf"/>
</dbReference>
<comment type="similarity">
    <text evidence="1">Belongs to the FMO family.</text>
</comment>
<dbReference type="GO" id="GO:0004499">
    <property type="term" value="F:N,N-dimethylaniline monooxygenase activity"/>
    <property type="evidence" value="ECO:0007669"/>
    <property type="project" value="InterPro"/>
</dbReference>
<keyword evidence="6" id="KW-1185">Reference proteome</keyword>
<dbReference type="AlphaFoldDB" id="A0AA38P3R6"/>
<dbReference type="GO" id="GO:0050661">
    <property type="term" value="F:NADP binding"/>
    <property type="evidence" value="ECO:0007669"/>
    <property type="project" value="InterPro"/>
</dbReference>
<dbReference type="PANTHER" id="PTHR23023">
    <property type="entry name" value="DIMETHYLANILINE MONOOXYGENASE"/>
    <property type="match status" value="1"/>
</dbReference>
<protein>
    <recommendedName>
        <fullName evidence="7">FAD/NAD(P)-binding domain-containing protein</fullName>
    </recommendedName>
</protein>
<evidence type="ECO:0000313" key="6">
    <source>
        <dbReference type="Proteomes" id="UP001163846"/>
    </source>
</evidence>
<evidence type="ECO:0008006" key="7">
    <source>
        <dbReference type="Google" id="ProtNLM"/>
    </source>
</evidence>
<dbReference type="Proteomes" id="UP001163846">
    <property type="component" value="Unassembled WGS sequence"/>
</dbReference>
<evidence type="ECO:0000256" key="3">
    <source>
        <dbReference type="ARBA" id="ARBA00022827"/>
    </source>
</evidence>
<proteinExistence type="inferred from homology"/>
<accession>A0AA38P3R6</accession>
<keyword evidence="4" id="KW-0560">Oxidoreductase</keyword>
<evidence type="ECO:0000256" key="1">
    <source>
        <dbReference type="ARBA" id="ARBA00009183"/>
    </source>
</evidence>
<evidence type="ECO:0000313" key="5">
    <source>
        <dbReference type="EMBL" id="KAJ3835778.1"/>
    </source>
</evidence>